<evidence type="ECO:0000256" key="4">
    <source>
        <dbReference type="PROSITE-ProRule" id="PRU00134"/>
    </source>
</evidence>
<dbReference type="EMBL" id="KV426181">
    <property type="protein sequence ID" value="KZV85640.1"/>
    <property type="molecule type" value="Genomic_DNA"/>
</dbReference>
<name>A0A165DY68_EXIGL</name>
<evidence type="ECO:0000313" key="7">
    <source>
        <dbReference type="Proteomes" id="UP000077266"/>
    </source>
</evidence>
<dbReference type="PROSITE" id="PS01360">
    <property type="entry name" value="ZF_MYND_1"/>
    <property type="match status" value="1"/>
</dbReference>
<reference evidence="6 7" key="1">
    <citation type="journal article" date="2016" name="Mol. Biol. Evol.">
        <title>Comparative Genomics of Early-Diverging Mushroom-Forming Fungi Provides Insights into the Origins of Lignocellulose Decay Capabilities.</title>
        <authorList>
            <person name="Nagy L.G."/>
            <person name="Riley R."/>
            <person name="Tritt A."/>
            <person name="Adam C."/>
            <person name="Daum C."/>
            <person name="Floudas D."/>
            <person name="Sun H."/>
            <person name="Yadav J.S."/>
            <person name="Pangilinan J."/>
            <person name="Larsson K.H."/>
            <person name="Matsuura K."/>
            <person name="Barry K."/>
            <person name="Labutti K."/>
            <person name="Kuo R."/>
            <person name="Ohm R.A."/>
            <person name="Bhattacharya S.S."/>
            <person name="Shirouzu T."/>
            <person name="Yoshinaga Y."/>
            <person name="Martin F.M."/>
            <person name="Grigoriev I.V."/>
            <person name="Hibbett D.S."/>
        </authorList>
    </citation>
    <scope>NUCLEOTIDE SEQUENCE [LARGE SCALE GENOMIC DNA]</scope>
    <source>
        <strain evidence="6 7">HHB12029</strain>
    </source>
</reference>
<evidence type="ECO:0000256" key="1">
    <source>
        <dbReference type="ARBA" id="ARBA00022723"/>
    </source>
</evidence>
<keyword evidence="1" id="KW-0479">Metal-binding</keyword>
<keyword evidence="7" id="KW-1185">Reference proteome</keyword>
<dbReference type="Proteomes" id="UP000077266">
    <property type="component" value="Unassembled WGS sequence"/>
</dbReference>
<dbReference type="Pfam" id="PF01753">
    <property type="entry name" value="zf-MYND"/>
    <property type="match status" value="1"/>
</dbReference>
<dbReference type="SUPFAM" id="SSF144232">
    <property type="entry name" value="HIT/MYND zinc finger-like"/>
    <property type="match status" value="1"/>
</dbReference>
<feature type="domain" description="MYND-type" evidence="5">
    <location>
        <begin position="572"/>
        <end position="611"/>
    </location>
</feature>
<protein>
    <recommendedName>
        <fullName evidence="5">MYND-type domain-containing protein</fullName>
    </recommendedName>
</protein>
<evidence type="ECO:0000313" key="6">
    <source>
        <dbReference type="EMBL" id="KZV85640.1"/>
    </source>
</evidence>
<dbReference type="PROSITE" id="PS50865">
    <property type="entry name" value="ZF_MYND_2"/>
    <property type="match status" value="1"/>
</dbReference>
<evidence type="ECO:0000256" key="3">
    <source>
        <dbReference type="ARBA" id="ARBA00022833"/>
    </source>
</evidence>
<dbReference type="InterPro" id="IPR002893">
    <property type="entry name" value="Znf_MYND"/>
</dbReference>
<keyword evidence="3" id="KW-0862">Zinc</keyword>
<sequence>MATLSLLARVFSSHYPHIGISFKDEVIPAVLNMLRTQPRDNALIELCLQVLYGWSVCMINAASWAKLFEVLARLCRFADKISRYTFSQILFELAGLVSVASTHGQRFDAIAQHLHSARKVRSYFVCCLRSDSASDRLAALRGLCYMTGAFNLPWNPRSEWDPDAVTTLHADQMAQVEDQIHSFGHDPAASDAAHFCDLRDLFYDSMRRFCVDKDLRKLAHELYRIIAQDPLVVSFIPSVTRHFLENQGPSAAGLPFHSWDDTLKYCVQELRREADDSPTDDHEDVVTVLEAWDLMLDGDVASAADLVRPMVSQQEAGFWYYYVLAESGEPEDIVIAWNALDFTNMHERLVSRSPTFAALRSSAIYRGVLFNIAEQAMRYVISAADGRSPEEWSLRASLLIIAESATAEYMTVAPFDARNSLQIYDIRLVAEIISIGHTLHLQKIEDMKKLWTLHTQGHSNPSWNNMRPRFLQPVLQCFFDEHKTARATCPQGRKHIPTTPRTDGAPYDSLHRGDIYTPLREATPSQIADWRAMLRGERNGRYARVVSWSDAPRELLPEILLLDYPAVRMRWCTYCDTRSVVLRRCGACRRTHYCGKDCQRKHWREGHQSDCPRDYL</sequence>
<dbReference type="GO" id="GO:0008270">
    <property type="term" value="F:zinc ion binding"/>
    <property type="evidence" value="ECO:0007669"/>
    <property type="project" value="UniProtKB-KW"/>
</dbReference>
<dbReference type="Gene3D" id="6.10.140.2220">
    <property type="match status" value="1"/>
</dbReference>
<gene>
    <name evidence="6" type="ORF">EXIGLDRAFT_253213</name>
</gene>
<organism evidence="6 7">
    <name type="scientific">Exidia glandulosa HHB12029</name>
    <dbReference type="NCBI Taxonomy" id="1314781"/>
    <lineage>
        <taxon>Eukaryota</taxon>
        <taxon>Fungi</taxon>
        <taxon>Dikarya</taxon>
        <taxon>Basidiomycota</taxon>
        <taxon>Agaricomycotina</taxon>
        <taxon>Agaricomycetes</taxon>
        <taxon>Auriculariales</taxon>
        <taxon>Exidiaceae</taxon>
        <taxon>Exidia</taxon>
    </lineage>
</organism>
<evidence type="ECO:0000256" key="2">
    <source>
        <dbReference type="ARBA" id="ARBA00022771"/>
    </source>
</evidence>
<dbReference type="InParanoid" id="A0A165DY68"/>
<dbReference type="OrthoDB" id="341421at2759"/>
<proteinExistence type="predicted"/>
<keyword evidence="2 4" id="KW-0863">Zinc-finger</keyword>
<evidence type="ECO:0000259" key="5">
    <source>
        <dbReference type="PROSITE" id="PS50865"/>
    </source>
</evidence>
<dbReference type="AlphaFoldDB" id="A0A165DY68"/>
<accession>A0A165DY68</accession>